<feature type="compositionally biased region" description="Basic and acidic residues" evidence="8">
    <location>
        <begin position="845"/>
        <end position="859"/>
    </location>
</feature>
<dbReference type="WBParaSite" id="TTAC_0000074801-mRNA-1">
    <property type="protein sequence ID" value="TTAC_0000074801-mRNA-1"/>
    <property type="gene ID" value="TTAC_0000074801"/>
</dbReference>
<protein>
    <submittedName>
        <fullName evidence="14">Histone-lysine N-methyltransferase</fullName>
    </submittedName>
</protein>
<dbReference type="Pfam" id="PF00856">
    <property type="entry name" value="SET"/>
    <property type="match status" value="1"/>
</dbReference>
<evidence type="ECO:0000256" key="4">
    <source>
        <dbReference type="ARBA" id="ARBA00022603"/>
    </source>
</evidence>
<organism evidence="14">
    <name type="scientific">Hydatigena taeniaeformis</name>
    <name type="common">Feline tapeworm</name>
    <name type="synonym">Taenia taeniaeformis</name>
    <dbReference type="NCBI Taxonomy" id="6205"/>
    <lineage>
        <taxon>Eukaryota</taxon>
        <taxon>Metazoa</taxon>
        <taxon>Spiralia</taxon>
        <taxon>Lophotrochozoa</taxon>
        <taxon>Platyhelminthes</taxon>
        <taxon>Cestoda</taxon>
        <taxon>Eucestoda</taxon>
        <taxon>Cyclophyllidea</taxon>
        <taxon>Taeniidae</taxon>
        <taxon>Hydatigera</taxon>
    </lineage>
</organism>
<evidence type="ECO:0000256" key="2">
    <source>
        <dbReference type="ARBA" id="ARBA00004286"/>
    </source>
</evidence>
<dbReference type="PROSITE" id="PS51215">
    <property type="entry name" value="AWS"/>
    <property type="match status" value="1"/>
</dbReference>
<dbReference type="InterPro" id="IPR046341">
    <property type="entry name" value="SET_dom_sf"/>
</dbReference>
<evidence type="ECO:0000256" key="3">
    <source>
        <dbReference type="ARBA" id="ARBA00022454"/>
    </source>
</evidence>
<dbReference type="PANTHER" id="PTHR22884">
    <property type="entry name" value="SET DOMAIN PROTEINS"/>
    <property type="match status" value="1"/>
</dbReference>
<evidence type="ECO:0000256" key="7">
    <source>
        <dbReference type="ARBA" id="ARBA00023242"/>
    </source>
</evidence>
<dbReference type="GO" id="GO:0032259">
    <property type="term" value="P:methylation"/>
    <property type="evidence" value="ECO:0007669"/>
    <property type="project" value="UniProtKB-KW"/>
</dbReference>
<feature type="region of interest" description="Disordered" evidence="8">
    <location>
        <begin position="798"/>
        <end position="871"/>
    </location>
</feature>
<dbReference type="PROSITE" id="PS50868">
    <property type="entry name" value="POST_SET"/>
    <property type="match status" value="1"/>
</dbReference>
<evidence type="ECO:0000259" key="11">
    <source>
        <dbReference type="PROSITE" id="PS51215"/>
    </source>
</evidence>
<dbReference type="AlphaFoldDB" id="A0A0R3WJA9"/>
<comment type="subcellular location">
    <subcellularLocation>
        <location evidence="2">Chromosome</location>
    </subcellularLocation>
    <subcellularLocation>
        <location evidence="1">Nucleus</location>
    </subcellularLocation>
</comment>
<dbReference type="Pfam" id="PF17982">
    <property type="entry name" value="C5HCH"/>
    <property type="match status" value="1"/>
</dbReference>
<feature type="compositionally biased region" description="Acidic residues" evidence="8">
    <location>
        <begin position="206"/>
        <end position="228"/>
    </location>
</feature>
<gene>
    <name evidence="12" type="ORF">TTAC_LOCUS749</name>
</gene>
<dbReference type="CDD" id="cd19173">
    <property type="entry name" value="SET_NSD"/>
    <property type="match status" value="1"/>
</dbReference>
<dbReference type="InterPro" id="IPR013083">
    <property type="entry name" value="Znf_RING/FYVE/PHD"/>
</dbReference>
<dbReference type="Proteomes" id="UP000274429">
    <property type="component" value="Unassembled WGS sequence"/>
</dbReference>
<dbReference type="InterPro" id="IPR041306">
    <property type="entry name" value="C5HCH"/>
</dbReference>
<keyword evidence="6" id="KW-0949">S-adenosyl-L-methionine</keyword>
<proteinExistence type="predicted"/>
<dbReference type="SMART" id="SM00570">
    <property type="entry name" value="AWS"/>
    <property type="match status" value="1"/>
</dbReference>
<accession>A0A0R3WJA9</accession>
<dbReference type="SUPFAM" id="SSF82199">
    <property type="entry name" value="SET domain"/>
    <property type="match status" value="1"/>
</dbReference>
<keyword evidence="5" id="KW-0808">Transferase</keyword>
<name>A0A0R3WJA9_HYDTA</name>
<feature type="compositionally biased region" description="Polar residues" evidence="8">
    <location>
        <begin position="826"/>
        <end position="840"/>
    </location>
</feature>
<feature type="domain" description="AWS" evidence="11">
    <location>
        <begin position="355"/>
        <end position="403"/>
    </location>
</feature>
<dbReference type="InterPro" id="IPR003616">
    <property type="entry name" value="Post-SET_dom"/>
</dbReference>
<evidence type="ECO:0000313" key="12">
    <source>
        <dbReference type="EMBL" id="VDM16932.1"/>
    </source>
</evidence>
<dbReference type="InterPro" id="IPR006560">
    <property type="entry name" value="AWS_dom"/>
</dbReference>
<feature type="compositionally biased region" description="Acidic residues" evidence="8">
    <location>
        <begin position="810"/>
        <end position="823"/>
    </location>
</feature>
<dbReference type="GO" id="GO:0016279">
    <property type="term" value="F:protein-lysine N-methyltransferase activity"/>
    <property type="evidence" value="ECO:0007669"/>
    <property type="project" value="UniProtKB-ARBA"/>
</dbReference>
<feature type="compositionally biased region" description="Low complexity" evidence="8">
    <location>
        <begin position="234"/>
        <end position="251"/>
    </location>
</feature>
<evidence type="ECO:0000313" key="13">
    <source>
        <dbReference type="Proteomes" id="UP000274429"/>
    </source>
</evidence>
<dbReference type="EMBL" id="UYWX01000088">
    <property type="protein sequence ID" value="VDM16932.1"/>
    <property type="molecule type" value="Genomic_DNA"/>
</dbReference>
<dbReference type="Gene3D" id="3.30.40.10">
    <property type="entry name" value="Zinc/RING finger domain, C3HC4 (zinc finger)"/>
    <property type="match status" value="1"/>
</dbReference>
<feature type="region of interest" description="Disordered" evidence="8">
    <location>
        <begin position="558"/>
        <end position="645"/>
    </location>
</feature>
<feature type="compositionally biased region" description="Polar residues" evidence="8">
    <location>
        <begin position="627"/>
        <end position="645"/>
    </location>
</feature>
<feature type="compositionally biased region" description="Basic residues" evidence="8">
    <location>
        <begin position="588"/>
        <end position="599"/>
    </location>
</feature>
<sequence>MHILRAVNFDVYQSGGIQAFHIPFLVEDQFFCEDCTNGRVPRYGEIVWVRIPPLGYPKVTKNLNDLAPSLRFLRHTFPPDDVHKDLKGVRWWPGEILHHRSLRLGGPATSDFDQINQAARLGFFAVRLFGLYSATPFNGIKPRDAASAVAAARTRYGRNDRRIFPVCLWTTQARVFYFEEGDAEMEQSGEDGDGDGVCTTVNVDNNENENDNDDLESTDGESMTEEDPIMATFLSPKRPSSRSPKALPSPARGDRISSPCSGRRVERRSSENDRQCRRKRLAVQWREAYLRATKMAGEGLAARKVTRAENLKNSEDRPDYYELGWGPDTPGRADGLAHTNRAIGPVRIRRCTDLSEVPQCECSSSDPCGPNSGCVNRSLLYECLASVCVHGKACRNQFFTRRQYPKQIAFYTGKERGWGLKTFVAIQKGDFVNEYVGDLIDEAEANRRLTFLHKNNIHNFYMMQMDSQRIIDAGPKGNLSRFMNHSCCPNLFTQKWTVNGDTRIGLFALRDIAPGEELTFNYNFCSLGQEMKVCFCGAETCAGYLGARPDHSSAPIAASATSVSASSTTTDSVQSVQERNRRSSMSQKQKKASALKKKVPPSPPTPSTATTTAANVAVTGTGRSEVKSLSSSSTANTPRVNTTNPSTRLKCYRCNKVVANVQEVQSSPYFTSKILETPISPTKSKRGRRVSERYPKASSAASSSLTANIAIICPRVDCRKVYHLSCLSNKPLPTDRWMCPWHHCDACGRPSTVFCQLCTTSFCSSHVEGSVAVLPPLISGGCAQVVCLSHTEVIAEYNNRNDSSGSSSNTDDDDEEEEEEEGGNEQNGFCSHDLTSSVTETEGGEVGRNEGKGKVDPVKVEGNGDVNIKRGGKCERESPLLAPAQSCKRQRVETFIDAESDIKS</sequence>
<dbReference type="GO" id="GO:0005694">
    <property type="term" value="C:chromosome"/>
    <property type="evidence" value="ECO:0007669"/>
    <property type="project" value="UniProtKB-SubCell"/>
</dbReference>
<evidence type="ECO:0000256" key="5">
    <source>
        <dbReference type="ARBA" id="ARBA00022679"/>
    </source>
</evidence>
<keyword evidence="3" id="KW-0158">Chromosome</keyword>
<dbReference type="InterPro" id="IPR001214">
    <property type="entry name" value="SET_dom"/>
</dbReference>
<dbReference type="OrthoDB" id="422362at2759"/>
<keyword evidence="13" id="KW-1185">Reference proteome</keyword>
<evidence type="ECO:0000256" key="6">
    <source>
        <dbReference type="ARBA" id="ARBA00022691"/>
    </source>
</evidence>
<evidence type="ECO:0000256" key="8">
    <source>
        <dbReference type="SAM" id="MobiDB-lite"/>
    </source>
</evidence>
<dbReference type="Gene3D" id="2.170.270.10">
    <property type="entry name" value="SET domain"/>
    <property type="match status" value="1"/>
</dbReference>
<dbReference type="Pfam" id="PF17907">
    <property type="entry name" value="AWS"/>
    <property type="match status" value="1"/>
</dbReference>
<feature type="compositionally biased region" description="Low complexity" evidence="8">
    <location>
        <begin position="558"/>
        <end position="576"/>
    </location>
</feature>
<reference evidence="12 13" key="2">
    <citation type="submission" date="2018-11" db="EMBL/GenBank/DDBJ databases">
        <authorList>
            <consortium name="Pathogen Informatics"/>
        </authorList>
    </citation>
    <scope>NUCLEOTIDE SEQUENCE [LARGE SCALE GENOMIC DNA]</scope>
</reference>
<feature type="domain" description="SET" evidence="9">
    <location>
        <begin position="406"/>
        <end position="523"/>
    </location>
</feature>
<dbReference type="InterPro" id="IPR050777">
    <property type="entry name" value="SET2_Histone-Lys_MeTrsfase"/>
</dbReference>
<feature type="compositionally biased region" description="Low complexity" evidence="8">
    <location>
        <begin position="798"/>
        <end position="809"/>
    </location>
</feature>
<evidence type="ECO:0000313" key="14">
    <source>
        <dbReference type="WBParaSite" id="TTAC_0000074801-mRNA-1"/>
    </source>
</evidence>
<feature type="region of interest" description="Disordered" evidence="8">
    <location>
        <begin position="184"/>
        <end position="277"/>
    </location>
</feature>
<keyword evidence="7" id="KW-0539">Nucleus</keyword>
<reference evidence="14" key="1">
    <citation type="submission" date="2016-03" db="UniProtKB">
        <authorList>
            <consortium name="WormBaseParasite"/>
        </authorList>
    </citation>
    <scope>IDENTIFICATION</scope>
</reference>
<feature type="compositionally biased region" description="Acidic residues" evidence="8">
    <location>
        <begin position="184"/>
        <end position="194"/>
    </location>
</feature>
<dbReference type="GO" id="GO:0005634">
    <property type="term" value="C:nucleus"/>
    <property type="evidence" value="ECO:0007669"/>
    <property type="project" value="UniProtKB-SubCell"/>
</dbReference>
<dbReference type="PROSITE" id="PS50280">
    <property type="entry name" value="SET"/>
    <property type="match status" value="1"/>
</dbReference>
<dbReference type="STRING" id="6205.A0A0R3WJA9"/>
<keyword evidence="4" id="KW-0489">Methyltransferase</keyword>
<evidence type="ECO:0000256" key="1">
    <source>
        <dbReference type="ARBA" id="ARBA00004123"/>
    </source>
</evidence>
<dbReference type="SMART" id="SM00317">
    <property type="entry name" value="SET"/>
    <property type="match status" value="1"/>
</dbReference>
<feature type="compositionally biased region" description="Basic and acidic residues" evidence="8">
    <location>
        <begin position="263"/>
        <end position="275"/>
    </location>
</feature>
<feature type="domain" description="Post-SET" evidence="10">
    <location>
        <begin position="530"/>
        <end position="546"/>
    </location>
</feature>
<evidence type="ECO:0000259" key="10">
    <source>
        <dbReference type="PROSITE" id="PS50868"/>
    </source>
</evidence>
<evidence type="ECO:0000259" key="9">
    <source>
        <dbReference type="PROSITE" id="PS50280"/>
    </source>
</evidence>
<dbReference type="GO" id="GO:0140938">
    <property type="term" value="F:histone H3 methyltransferase activity"/>
    <property type="evidence" value="ECO:0007669"/>
    <property type="project" value="UniProtKB-ARBA"/>
</dbReference>